<keyword evidence="5" id="KW-0249">Electron transport</keyword>
<dbReference type="SUPFAM" id="SSF54862">
    <property type="entry name" value="4Fe-4S ferredoxins"/>
    <property type="match status" value="1"/>
</dbReference>
<keyword evidence="2" id="KW-0004">4Fe-4S</keyword>
<dbReference type="InterPro" id="IPR011898">
    <property type="entry name" value="PorD_KorD"/>
</dbReference>
<accession>A0A9Y1BRB1</accession>
<comment type="cofactor">
    <cofactor evidence="1">
        <name>[4Fe-4S] cluster</name>
        <dbReference type="ChEBI" id="CHEBI:49883"/>
    </cofactor>
</comment>
<keyword evidence="5" id="KW-0813">Transport</keyword>
<dbReference type="InterPro" id="IPR017900">
    <property type="entry name" value="4Fe4S_Fe_S_CS"/>
</dbReference>
<gene>
    <name evidence="9" type="ORF">K9W46_14195</name>
</gene>
<dbReference type="GO" id="GO:0046872">
    <property type="term" value="F:metal ion binding"/>
    <property type="evidence" value="ECO:0007669"/>
    <property type="project" value="UniProtKB-KW"/>
</dbReference>
<protein>
    <submittedName>
        <fullName evidence="9">4Fe-4S binding protein</fullName>
    </submittedName>
</protein>
<sequence>MTEKEPSMPILYPIEGAAGLTGDWRTQRPIVDPEKCKMCNICWQYCPDLAITAANKDENKVIVFDYTYCKGCGICASECPFGAIHMEKEVD</sequence>
<feature type="domain" description="4Fe-4S ferredoxin-type" evidence="8">
    <location>
        <begin position="27"/>
        <end position="56"/>
    </location>
</feature>
<evidence type="ECO:0000256" key="7">
    <source>
        <dbReference type="ARBA" id="ARBA00023014"/>
    </source>
</evidence>
<dbReference type="Gene3D" id="3.30.70.20">
    <property type="match status" value="2"/>
</dbReference>
<evidence type="ECO:0000256" key="3">
    <source>
        <dbReference type="ARBA" id="ARBA00022723"/>
    </source>
</evidence>
<name>A0A9Y1BRB1_9ARCH</name>
<dbReference type="InterPro" id="IPR017896">
    <property type="entry name" value="4Fe4S_Fe-S-bd"/>
</dbReference>
<dbReference type="Pfam" id="PF14697">
    <property type="entry name" value="Fer4_21"/>
    <property type="match status" value="1"/>
</dbReference>
<dbReference type="PROSITE" id="PS00198">
    <property type="entry name" value="4FE4S_FER_1"/>
    <property type="match status" value="1"/>
</dbReference>
<dbReference type="PROSITE" id="PS51379">
    <property type="entry name" value="4FE4S_FER_2"/>
    <property type="match status" value="2"/>
</dbReference>
<organism evidence="9">
    <name type="scientific">Candidatus Heimdallarchaeum endolithica</name>
    <dbReference type="NCBI Taxonomy" id="2876572"/>
    <lineage>
        <taxon>Archaea</taxon>
        <taxon>Promethearchaeati</taxon>
        <taxon>Candidatus Heimdallarchaeota</taxon>
        <taxon>Candidatus Heimdallarchaeia (ex Rinke et al. 2021) (nom. nud.)</taxon>
        <taxon>Candidatus Heimdallarchaeales</taxon>
        <taxon>Candidatus Heimdallarchaeaceae</taxon>
        <taxon>Candidatus Heimdallarchaeum</taxon>
    </lineage>
</organism>
<evidence type="ECO:0000256" key="6">
    <source>
        <dbReference type="ARBA" id="ARBA00023004"/>
    </source>
</evidence>
<dbReference type="PANTHER" id="PTHR43724:SF1">
    <property type="entry name" value="PYRUVATE SYNTHASE SUBUNIT PORD"/>
    <property type="match status" value="1"/>
</dbReference>
<evidence type="ECO:0000256" key="5">
    <source>
        <dbReference type="ARBA" id="ARBA00022982"/>
    </source>
</evidence>
<dbReference type="EMBL" id="CP084167">
    <property type="protein sequence ID" value="UJG43506.1"/>
    <property type="molecule type" value="Genomic_DNA"/>
</dbReference>
<proteinExistence type="predicted"/>
<dbReference type="NCBIfam" id="TIGR02179">
    <property type="entry name" value="PorD_KorD"/>
    <property type="match status" value="1"/>
</dbReference>
<keyword evidence="7" id="KW-0411">Iron-sulfur</keyword>
<dbReference type="GO" id="GO:0016625">
    <property type="term" value="F:oxidoreductase activity, acting on the aldehyde or oxo group of donors, iron-sulfur protein as acceptor"/>
    <property type="evidence" value="ECO:0007669"/>
    <property type="project" value="InterPro"/>
</dbReference>
<keyword evidence="4" id="KW-0677">Repeat</keyword>
<keyword evidence="6" id="KW-0408">Iron</keyword>
<dbReference type="Proteomes" id="UP001200513">
    <property type="component" value="Chromosome"/>
</dbReference>
<dbReference type="GO" id="GO:0051539">
    <property type="term" value="F:4 iron, 4 sulfur cluster binding"/>
    <property type="evidence" value="ECO:0007669"/>
    <property type="project" value="UniProtKB-KW"/>
</dbReference>
<reference evidence="9" key="1">
    <citation type="journal article" date="2022" name="Nat. Microbiol.">
        <title>Unique mobile elements and scalable gene flow at the prokaryote-eukaryote boundary revealed by circularized Asgard archaea genomes.</title>
        <authorList>
            <person name="Wu F."/>
            <person name="Speth D.R."/>
            <person name="Philosof A."/>
            <person name="Cremiere A."/>
            <person name="Narayanan A."/>
            <person name="Barco R.A."/>
            <person name="Connon S.A."/>
            <person name="Amend J.P."/>
            <person name="Antoshechkin I.A."/>
            <person name="Orphan V.J."/>
        </authorList>
    </citation>
    <scope>NUCLEOTIDE SEQUENCE</scope>
    <source>
        <strain evidence="9">PR6</strain>
    </source>
</reference>
<dbReference type="AlphaFoldDB" id="A0A9Y1BRB1"/>
<evidence type="ECO:0000313" key="9">
    <source>
        <dbReference type="EMBL" id="UJG43506.1"/>
    </source>
</evidence>
<feature type="domain" description="4Fe-4S ferredoxin-type" evidence="8">
    <location>
        <begin position="60"/>
        <end position="89"/>
    </location>
</feature>
<evidence type="ECO:0000256" key="1">
    <source>
        <dbReference type="ARBA" id="ARBA00001966"/>
    </source>
</evidence>
<evidence type="ECO:0000256" key="4">
    <source>
        <dbReference type="ARBA" id="ARBA00022737"/>
    </source>
</evidence>
<keyword evidence="3" id="KW-0479">Metal-binding</keyword>
<evidence type="ECO:0000259" key="8">
    <source>
        <dbReference type="PROSITE" id="PS51379"/>
    </source>
</evidence>
<dbReference type="PANTHER" id="PTHR43724">
    <property type="entry name" value="PYRUVATE SYNTHASE SUBUNIT PORD"/>
    <property type="match status" value="1"/>
</dbReference>
<evidence type="ECO:0000256" key="2">
    <source>
        <dbReference type="ARBA" id="ARBA00022485"/>
    </source>
</evidence>